<evidence type="ECO:0000313" key="2">
    <source>
        <dbReference type="EMBL" id="XDQ65105.1"/>
    </source>
</evidence>
<protein>
    <submittedName>
        <fullName evidence="2">Caspase family protein</fullName>
    </submittedName>
</protein>
<gene>
    <name evidence="2" type="ORF">AB5J50_32135</name>
</gene>
<accession>A0AB39SHE0</accession>
<dbReference type="GO" id="GO:0006508">
    <property type="term" value="P:proteolysis"/>
    <property type="evidence" value="ECO:0007669"/>
    <property type="project" value="InterPro"/>
</dbReference>
<proteinExistence type="predicted"/>
<sequence>MARKRALLIGASDYDAPGIAPLPFIPDDMAALGEALERRGFEVSIPRPKRQVGTTFVNVEMGRFLRRARAGDSLLACFSGHGVHAEGQDYFVPEDAHLELEPFEQGCVAIDWKRDLERSLAEHIVILVDACREGIERDSQGLTGLTSWGRRKVDRELRRKVAYVYACSPGQLARFVTPGDQVRDGVDCGTRPGESFSLFSRAVRDVLLRHPGALDLGGFKENVQDRIEDLHRGYGKMSHLQQLRVVVYAAGDQGEFPIVDPLPGVGAEPVPHPSPGASAGPVAAAAVVSDTMSAVAEPEVEPGVRLARALYRFQLHHETEPLLDFAATGPARDVVQLADVVPAPVQEQIWDACALLRPGPAWCELRRALHRAGRPEIEQRVLETALRSRLPDELFLGMAADDVHDVLTRAARTYDAPATVKLVESLHGHGLGQEAGQLLYAAVREATDALPPLLAALRSAGLMRGAERVLTHCGLHHPARLLPGLVAALEAAGSGTADHGRLLTAIAARPTASLLRCLADLRTDGRGEDALGVLARAAARGPAEVARLVQALLDSGADSDAALVLDTAAGCLSVPRLTDLVRLLHQDASDGGAASLVLLQAAVRRRGFTDFVRLVRELAARWLDREARTALAVWTRLRPPDELPPLVSALSRSGHDVEAGHLLATVATRRSPRAVATAYAALRRAELPSQARRLVALVLGQRPDDDLPAVLQALCEAGAGTEIHSLVSAVALDPYRSAFDVVPVLLAISAAGLDCHAVTESAALRRPAADLPLLLRALREGGADTLLRQLRQAVAAGRPAEAFSDLVLTLHATGEAAELRALLGIAATLRPSGDLPVLISTLYENEATEAAQTLRNAAAHSLPAVQLSALVVSLVRNGRTRDVDALLPLVSEQRPVDVVVSLVGELNAAGIPKTAEHLTLHAVELRPLADIAALVTSLRTAGLDIAADRALAALGTGRPSAQTIDAVRALRGGRRDDMPELLRGAVLSRKAGAVRLLVEALREAGLADEARMTVVVAAETCDPDSLGRLVGKLNGAGLRDDVMLAADVAAEFRPITDVTDILYVLFGFGLQDAAHRLLFTATRRRGAADLVLLLSRLDDESAPRGWALDSVGQRSPVATMAKVVQTLLARGRAEDARRILFTAFDARPPTGLPPLLRKLGMTEYGPASTHGSASELTASAWKAFESVLPRRSLTLVMGWEHVLHDARLDEAASVVLSHAAQRPAKELTRVLSAPESGKWEAGGRRLMERVAQTGRLGQVLEEWRAEASPSDFQNALDQAAEYLLLGTLAVGSSPHRDLQVWAMQRCPVEELVPALAEAVRKSYHLEPGVLELLAVHRQPGDVVRLVDDLLAGGLAGQAQSLLTDIGLWYPPEAVAALLQELDTARAREDIGHVIAGIATPEAKAGRTPAQVILALHRRGLSSYDDEILNAVAEDPGNHGRLPGYARDLFLAGLSAEADLTVTRYLERCPDSKLVAAFKEMGAPGLPRLWVSRHAHFVAATRTLPVIREVLLALCAEGHFGWASRLMFSVRQLRSAQEAAELDLALAASGHRTHLDNAGTLNVAPDAPRRRAFSKFRRGD</sequence>
<feature type="domain" description="Peptidase C14 caspase" evidence="1">
    <location>
        <begin position="3"/>
        <end position="228"/>
    </location>
</feature>
<dbReference type="Gene3D" id="3.40.50.1460">
    <property type="match status" value="1"/>
</dbReference>
<dbReference type="PANTHER" id="PTHR22576:SF37">
    <property type="entry name" value="MUCOSA-ASSOCIATED LYMPHOID TISSUE LYMPHOMA TRANSLOCATION PROTEIN 1"/>
    <property type="match status" value="1"/>
</dbReference>
<dbReference type="InterPro" id="IPR052039">
    <property type="entry name" value="Caspase-related_regulators"/>
</dbReference>
<dbReference type="GO" id="GO:0004197">
    <property type="term" value="F:cysteine-type endopeptidase activity"/>
    <property type="evidence" value="ECO:0007669"/>
    <property type="project" value="InterPro"/>
</dbReference>
<dbReference type="RefSeq" id="WP_369261683.1">
    <property type="nucleotide sequence ID" value="NZ_CP163440.1"/>
</dbReference>
<organism evidence="2">
    <name type="scientific">Streptomyces sp. R35</name>
    <dbReference type="NCBI Taxonomy" id="3238630"/>
    <lineage>
        <taxon>Bacteria</taxon>
        <taxon>Bacillati</taxon>
        <taxon>Actinomycetota</taxon>
        <taxon>Actinomycetes</taxon>
        <taxon>Kitasatosporales</taxon>
        <taxon>Streptomycetaceae</taxon>
        <taxon>Streptomyces</taxon>
    </lineage>
</organism>
<dbReference type="InterPro" id="IPR011600">
    <property type="entry name" value="Pept_C14_caspase"/>
</dbReference>
<evidence type="ECO:0000259" key="1">
    <source>
        <dbReference type="Pfam" id="PF00656"/>
    </source>
</evidence>
<dbReference type="Pfam" id="PF00656">
    <property type="entry name" value="Peptidase_C14"/>
    <property type="match status" value="1"/>
</dbReference>
<name>A0AB39SHE0_9ACTN</name>
<reference evidence="2" key="1">
    <citation type="submission" date="2024-07" db="EMBL/GenBank/DDBJ databases">
        <authorList>
            <person name="Yu S.T."/>
        </authorList>
    </citation>
    <scope>NUCLEOTIDE SEQUENCE</scope>
    <source>
        <strain evidence="2">R35</strain>
    </source>
</reference>
<dbReference type="PANTHER" id="PTHR22576">
    <property type="entry name" value="MUCOSA ASSOCIATED LYMPHOID TISSUE LYMPHOMA TRANSLOCATION PROTEIN 1/PARACASPASE"/>
    <property type="match status" value="1"/>
</dbReference>
<dbReference type="EMBL" id="CP163440">
    <property type="protein sequence ID" value="XDQ65105.1"/>
    <property type="molecule type" value="Genomic_DNA"/>
</dbReference>